<sequence length="79" mass="8448">MLWPMFFLTLAFCGIAVLGVLAVRVGLEVRRFSRAVGDSSERITRAAENLERAAMPLAGRAAASAGNRPGDERDGQRGS</sequence>
<accession>A0ABN2X0F2</accession>
<name>A0ABN2X0F2_9ACTN</name>
<comment type="caution">
    <text evidence="2">The sequence shown here is derived from an EMBL/GenBank/DDBJ whole genome shotgun (WGS) entry which is preliminary data.</text>
</comment>
<dbReference type="Proteomes" id="UP001500016">
    <property type="component" value="Unassembled WGS sequence"/>
</dbReference>
<evidence type="ECO:0000313" key="2">
    <source>
        <dbReference type="EMBL" id="GAA2102264.1"/>
    </source>
</evidence>
<reference evidence="2 3" key="1">
    <citation type="journal article" date="2019" name="Int. J. Syst. Evol. Microbiol.">
        <title>The Global Catalogue of Microorganisms (GCM) 10K type strain sequencing project: providing services to taxonomists for standard genome sequencing and annotation.</title>
        <authorList>
            <consortium name="The Broad Institute Genomics Platform"/>
            <consortium name="The Broad Institute Genome Sequencing Center for Infectious Disease"/>
            <person name="Wu L."/>
            <person name="Ma J."/>
        </authorList>
    </citation>
    <scope>NUCLEOTIDE SEQUENCE [LARGE SCALE GENOMIC DNA]</scope>
    <source>
        <strain evidence="2 3">JCM 15478</strain>
    </source>
</reference>
<dbReference type="EMBL" id="BAAAPE010000028">
    <property type="protein sequence ID" value="GAA2102264.1"/>
    <property type="molecule type" value="Genomic_DNA"/>
</dbReference>
<dbReference type="RefSeq" id="WP_344535070.1">
    <property type="nucleotide sequence ID" value="NZ_BAAAPE010000028.1"/>
</dbReference>
<organism evidence="2 3">
    <name type="scientific">Streptomyces albiaxialis</name>
    <dbReference type="NCBI Taxonomy" id="329523"/>
    <lineage>
        <taxon>Bacteria</taxon>
        <taxon>Bacillati</taxon>
        <taxon>Actinomycetota</taxon>
        <taxon>Actinomycetes</taxon>
        <taxon>Kitasatosporales</taxon>
        <taxon>Streptomycetaceae</taxon>
        <taxon>Streptomyces</taxon>
    </lineage>
</organism>
<keyword evidence="3" id="KW-1185">Reference proteome</keyword>
<proteinExistence type="predicted"/>
<feature type="compositionally biased region" description="Basic and acidic residues" evidence="1">
    <location>
        <begin position="69"/>
        <end position="79"/>
    </location>
</feature>
<evidence type="ECO:0000256" key="1">
    <source>
        <dbReference type="SAM" id="MobiDB-lite"/>
    </source>
</evidence>
<feature type="compositionally biased region" description="Low complexity" evidence="1">
    <location>
        <begin position="59"/>
        <end position="68"/>
    </location>
</feature>
<protein>
    <recommendedName>
        <fullName evidence="4">Histidine kinase</fullName>
    </recommendedName>
</protein>
<evidence type="ECO:0008006" key="4">
    <source>
        <dbReference type="Google" id="ProtNLM"/>
    </source>
</evidence>
<feature type="region of interest" description="Disordered" evidence="1">
    <location>
        <begin position="59"/>
        <end position="79"/>
    </location>
</feature>
<gene>
    <name evidence="2" type="ORF">GCM10009801_76150</name>
</gene>
<evidence type="ECO:0000313" key="3">
    <source>
        <dbReference type="Proteomes" id="UP001500016"/>
    </source>
</evidence>